<dbReference type="EMBL" id="JANVFU010000002">
    <property type="protein sequence ID" value="KAJ3749644.1"/>
    <property type="molecule type" value="Genomic_DNA"/>
</dbReference>
<feature type="chain" id="PRO_5044703688" evidence="2">
    <location>
        <begin position="20"/>
        <end position="354"/>
    </location>
</feature>
<name>A0A9W8P9G8_9AGAR</name>
<dbReference type="PANTHER" id="PTHR38705">
    <property type="entry name" value="PROTEIN RDS1"/>
    <property type="match status" value="1"/>
</dbReference>
<evidence type="ECO:0000313" key="3">
    <source>
        <dbReference type="EMBL" id="KAJ3749644.1"/>
    </source>
</evidence>
<keyword evidence="5" id="KW-1185">Reference proteome</keyword>
<comment type="caution">
    <text evidence="3">The sequence shown here is derived from an EMBL/GenBank/DDBJ whole genome shotgun (WGS) entry which is preliminary data.</text>
</comment>
<dbReference type="InterPro" id="IPR039254">
    <property type="entry name" value="Rds1"/>
</dbReference>
<dbReference type="InterPro" id="IPR009078">
    <property type="entry name" value="Ferritin-like_SF"/>
</dbReference>
<dbReference type="Pfam" id="PF13668">
    <property type="entry name" value="Ferritin_2"/>
    <property type="match status" value="1"/>
</dbReference>
<dbReference type="SUPFAM" id="SSF47240">
    <property type="entry name" value="Ferritin-like"/>
    <property type="match status" value="1"/>
</dbReference>
<evidence type="ECO:0000313" key="4">
    <source>
        <dbReference type="EMBL" id="KAJ3989476.1"/>
    </source>
</evidence>
<reference evidence="3 5" key="3">
    <citation type="journal article" date="2023" name="Proc. Natl. Acad. Sci. U.S.A.">
        <title>A global phylogenomic analysis of the shiitake genus Lentinula.</title>
        <authorList>
            <person name="Sierra-Patev S."/>
            <person name="Min B."/>
            <person name="Naranjo-Ortiz M."/>
            <person name="Looney B."/>
            <person name="Konkel Z."/>
            <person name="Slot J.C."/>
            <person name="Sakamoto Y."/>
            <person name="Steenwyk J.L."/>
            <person name="Rokas A."/>
            <person name="Carro J."/>
            <person name="Camarero S."/>
            <person name="Ferreira P."/>
            <person name="Molpeceres G."/>
            <person name="Ruiz-Duenas F.J."/>
            <person name="Serrano A."/>
            <person name="Henrissat B."/>
            <person name="Drula E."/>
            <person name="Hughes K.W."/>
            <person name="Mata J.L."/>
            <person name="Ishikawa N.K."/>
            <person name="Vargas-Isla R."/>
            <person name="Ushijima S."/>
            <person name="Smith C.A."/>
            <person name="Donoghue J."/>
            <person name="Ahrendt S."/>
            <person name="Andreopoulos W."/>
            <person name="He G."/>
            <person name="LaButti K."/>
            <person name="Lipzen A."/>
            <person name="Ng V."/>
            <person name="Riley R."/>
            <person name="Sandor L."/>
            <person name="Barry K."/>
            <person name="Martinez A.T."/>
            <person name="Xiao Y."/>
            <person name="Gibbons J.G."/>
            <person name="Terashima K."/>
            <person name="Grigoriev I.V."/>
            <person name="Hibbett D."/>
        </authorList>
    </citation>
    <scope>NUCLEOTIDE SEQUENCE [LARGE SCALE GENOMIC DNA]</scope>
    <source>
        <strain evidence="3 5">TFB7810</strain>
    </source>
</reference>
<protein>
    <submittedName>
        <fullName evidence="3">Ferritin-like domain-containing protein</fullName>
    </submittedName>
</protein>
<evidence type="ECO:0000256" key="1">
    <source>
        <dbReference type="SAM" id="MobiDB-lite"/>
    </source>
</evidence>
<dbReference type="AlphaFoldDB" id="A0A9W8P9G8"/>
<feature type="signal peptide" evidence="2">
    <location>
        <begin position="1"/>
        <end position="19"/>
    </location>
</feature>
<reference evidence="3" key="2">
    <citation type="submission" date="2022-08" db="EMBL/GenBank/DDBJ databases">
        <authorList>
            <consortium name="DOE Joint Genome Institute"/>
            <person name="Min B."/>
            <person name="Sierra-Patev S."/>
            <person name="Naranjo-Ortiz M."/>
            <person name="Looney B."/>
            <person name="Konkel Z."/>
            <person name="Slot J.C."/>
            <person name="Sakamoto Y."/>
            <person name="Steenwyk J.L."/>
            <person name="Rokas A."/>
            <person name="Carro J."/>
            <person name="Camarero S."/>
            <person name="Ferreira P."/>
            <person name="Molpeceres G."/>
            <person name="Ruiz-duenas F.J."/>
            <person name="Serrano A."/>
            <person name="Henrissat B."/>
            <person name="Drula E."/>
            <person name="Hughes K.W."/>
            <person name="Mata J.L."/>
            <person name="Ishikawa N.K."/>
            <person name="Vargas-Isla R."/>
            <person name="Ushijima S."/>
            <person name="Smith C.A."/>
            <person name="Ahrendt S."/>
            <person name="Andreopoulos W."/>
            <person name="He G."/>
            <person name="LaButti K."/>
            <person name="Lipzen A."/>
            <person name="Ng V."/>
            <person name="Riley R."/>
            <person name="Sandor L."/>
            <person name="Barry K."/>
            <person name="Martinez A.T."/>
            <person name="Xiao Y."/>
            <person name="Gibbons J.G."/>
            <person name="Terashima K."/>
            <person name="Hibbett D.S."/>
            <person name="Grigoriev I.V."/>
        </authorList>
    </citation>
    <scope>NUCLEOTIDE SEQUENCE</scope>
    <source>
        <strain evidence="3">TFB7810</strain>
    </source>
</reference>
<evidence type="ECO:0000313" key="5">
    <source>
        <dbReference type="Proteomes" id="UP001142393"/>
    </source>
</evidence>
<evidence type="ECO:0000256" key="2">
    <source>
        <dbReference type="SAM" id="SignalP"/>
    </source>
</evidence>
<dbReference type="EMBL" id="MU801897">
    <property type="protein sequence ID" value="KAJ3989476.1"/>
    <property type="molecule type" value="Genomic_DNA"/>
</dbReference>
<dbReference type="PANTHER" id="PTHR38705:SF1">
    <property type="entry name" value="PROTEIN RDS1"/>
    <property type="match status" value="1"/>
</dbReference>
<feature type="region of interest" description="Disordered" evidence="1">
    <location>
        <begin position="39"/>
        <end position="65"/>
    </location>
</feature>
<reference evidence="4" key="1">
    <citation type="submission" date="2022-08" db="EMBL/GenBank/DDBJ databases">
        <authorList>
            <consortium name="DOE Joint Genome Institute"/>
            <person name="Min B."/>
            <person name="Riley R."/>
            <person name="Sierra-Patev S."/>
            <person name="Naranjo-Ortiz M."/>
            <person name="Looney B."/>
            <person name="Konkel Z."/>
            <person name="Slot J.C."/>
            <person name="Sakamoto Y."/>
            <person name="Steenwyk J.L."/>
            <person name="Rokas A."/>
            <person name="Carro J."/>
            <person name="Camarero S."/>
            <person name="Ferreira P."/>
            <person name="Molpeceres G."/>
            <person name="Ruiz-Duenas F.J."/>
            <person name="Serrano A."/>
            <person name="Henrissat B."/>
            <person name="Drula E."/>
            <person name="Hughes K.W."/>
            <person name="Mata J.L."/>
            <person name="Ishikawa N.K."/>
            <person name="Vargas-Isla R."/>
            <person name="Ushijima S."/>
            <person name="Smith C.A."/>
            <person name="Ahrendt S."/>
            <person name="Andreopoulos W."/>
            <person name="He G."/>
            <person name="Labutti K."/>
            <person name="Lipzen A."/>
            <person name="Ng V."/>
            <person name="Sandor L."/>
            <person name="Barry K."/>
            <person name="Martinez A.T."/>
            <person name="Xiao Y."/>
            <person name="Gibbons J.G."/>
            <person name="Terashima K."/>
            <person name="Hibbett D.S."/>
            <person name="Grigoriev I.V."/>
        </authorList>
    </citation>
    <scope>NUCLEOTIDE SEQUENCE</scope>
    <source>
        <strain evidence="4">TFB7829</strain>
    </source>
</reference>
<keyword evidence="2" id="KW-0732">Signal</keyword>
<proteinExistence type="predicted"/>
<dbReference type="Proteomes" id="UP001142393">
    <property type="component" value="Unassembled WGS sequence"/>
</dbReference>
<accession>A0A9W8P9G8</accession>
<dbReference type="Proteomes" id="UP001163850">
    <property type="component" value="Unassembled WGS sequence"/>
</dbReference>
<gene>
    <name evidence="3" type="ORF">DFH05DRAFT_1521263</name>
    <name evidence="4" type="ORF">F5890DRAFT_1400896</name>
</gene>
<sequence>MIKSALFLSALSFFSFARAYTIPQSKRTINIVGKARHSASYDSSSSSSSSSSYNSSSSSSYDPGSSSITDAEVLNYALTLEHLEVAFYTQGLANFSADAFAEAGFAAAVRANYDEILSHEESHITLLQSVLEEMGADIVQACTYDFGSVDVASFIAMSAAFETVGASAYSGASNLLKRRSLLPAASSILSTEARQSTWIQSTVQHLNPWSGAFEVPLTPNQIFTIASNFIVECPSSNPPIAATHAFLPLSIPTTATPGASVQLSFNLNETSASDLSDLSVAFLTSNGTIFEQFSSSDSYNVTFPTQEEGLLGTVFVLVVNSTKDVTDSTTVAGPTPLMFPFNATNPQIEALFPN</sequence>
<accession>A0AA38QA81</accession>
<organism evidence="3 5">
    <name type="scientific">Lentinula detonsa</name>
    <dbReference type="NCBI Taxonomy" id="2804962"/>
    <lineage>
        <taxon>Eukaryota</taxon>
        <taxon>Fungi</taxon>
        <taxon>Dikarya</taxon>
        <taxon>Basidiomycota</taxon>
        <taxon>Agaricomycotina</taxon>
        <taxon>Agaricomycetes</taxon>
        <taxon>Agaricomycetidae</taxon>
        <taxon>Agaricales</taxon>
        <taxon>Marasmiineae</taxon>
        <taxon>Omphalotaceae</taxon>
        <taxon>Lentinula</taxon>
    </lineage>
</organism>